<accession>A0A4R0L670</accession>
<evidence type="ECO:0000313" key="5">
    <source>
        <dbReference type="EMBL" id="TCC64215.1"/>
    </source>
</evidence>
<evidence type="ECO:0008006" key="7">
    <source>
        <dbReference type="Google" id="ProtNLM"/>
    </source>
</evidence>
<feature type="domain" description="Acyl-CoA thioester hydrolase/bile acid-CoA amino acid N-acetyltransferase" evidence="3">
    <location>
        <begin position="62"/>
        <end position="185"/>
    </location>
</feature>
<evidence type="ECO:0000256" key="2">
    <source>
        <dbReference type="PIRSR" id="PIRSR016521-1"/>
    </source>
</evidence>
<dbReference type="OrthoDB" id="4819815at2"/>
<dbReference type="EMBL" id="SJKB01000002">
    <property type="protein sequence ID" value="TCC64215.1"/>
    <property type="molecule type" value="Genomic_DNA"/>
</dbReference>
<keyword evidence="6" id="KW-1185">Reference proteome</keyword>
<dbReference type="Pfam" id="PF04775">
    <property type="entry name" value="Bile_Hydr_Trans"/>
    <property type="match status" value="1"/>
</dbReference>
<dbReference type="PIRSF" id="PIRSF016521">
    <property type="entry name" value="Acyl-CoA_hydro"/>
    <property type="match status" value="1"/>
</dbReference>
<evidence type="ECO:0000256" key="1">
    <source>
        <dbReference type="ARBA" id="ARBA00006538"/>
    </source>
</evidence>
<comment type="similarity">
    <text evidence="1">Belongs to the C/M/P thioester hydrolase family.</text>
</comment>
<comment type="caution">
    <text evidence="5">The sequence shown here is derived from an EMBL/GenBank/DDBJ whole genome shotgun (WGS) entry which is preliminary data.</text>
</comment>
<dbReference type="PANTHER" id="PTHR10824">
    <property type="entry name" value="ACYL-COENZYME A THIOESTERASE-RELATED"/>
    <property type="match status" value="1"/>
</dbReference>
<dbReference type="AlphaFoldDB" id="A0A4R0L670"/>
<dbReference type="InterPro" id="IPR014940">
    <property type="entry name" value="BAAT_C"/>
</dbReference>
<dbReference type="Gene3D" id="3.40.50.1820">
    <property type="entry name" value="alpha/beta hydrolase"/>
    <property type="match status" value="1"/>
</dbReference>
<proteinExistence type="inferred from homology"/>
<dbReference type="Gene3D" id="2.60.40.2240">
    <property type="entry name" value="Acyl-CoA thioester hydrolase/BAAT N-terminal domain"/>
    <property type="match status" value="1"/>
</dbReference>
<evidence type="ECO:0000259" key="3">
    <source>
        <dbReference type="Pfam" id="PF04775"/>
    </source>
</evidence>
<dbReference type="GO" id="GO:0006637">
    <property type="term" value="P:acyl-CoA metabolic process"/>
    <property type="evidence" value="ECO:0007669"/>
    <property type="project" value="InterPro"/>
</dbReference>
<dbReference type="SUPFAM" id="SSF53474">
    <property type="entry name" value="alpha/beta-Hydrolases"/>
    <property type="match status" value="1"/>
</dbReference>
<dbReference type="Pfam" id="PF08840">
    <property type="entry name" value="BAAT_C"/>
    <property type="match status" value="1"/>
</dbReference>
<feature type="active site" description="Charge relay system" evidence="2">
    <location>
        <position position="353"/>
    </location>
</feature>
<dbReference type="GO" id="GO:0006631">
    <property type="term" value="P:fatty acid metabolic process"/>
    <property type="evidence" value="ECO:0007669"/>
    <property type="project" value="TreeGrafter"/>
</dbReference>
<evidence type="ECO:0000313" key="6">
    <source>
        <dbReference type="Proteomes" id="UP000291144"/>
    </source>
</evidence>
<gene>
    <name evidence="5" type="ORF">E0H73_07275</name>
</gene>
<evidence type="ECO:0000259" key="4">
    <source>
        <dbReference type="Pfam" id="PF08840"/>
    </source>
</evidence>
<feature type="active site" description="Charge relay system" evidence="2">
    <location>
        <position position="282"/>
    </location>
</feature>
<dbReference type="InterPro" id="IPR006862">
    <property type="entry name" value="Thio_Ohase/aa_AcTrfase"/>
</dbReference>
<dbReference type="InterPro" id="IPR016662">
    <property type="entry name" value="Acyl-CoA_thioEstase_long-chain"/>
</dbReference>
<protein>
    <recommendedName>
        <fullName evidence="7">Palmitoyl-CoA hydrolase</fullName>
    </recommendedName>
</protein>
<reference evidence="5 6" key="1">
    <citation type="submission" date="2019-02" db="EMBL/GenBank/DDBJ databases">
        <title>Kribbella capetownensis sp. nov. and Kribbella speibonae sp. nov., isolated from soil.</title>
        <authorList>
            <person name="Curtis S.M."/>
            <person name="Norton I."/>
            <person name="Everest G.J."/>
            <person name="Meyers P.R."/>
        </authorList>
    </citation>
    <scope>NUCLEOTIDE SEQUENCE [LARGE SCALE GENOMIC DNA]</scope>
    <source>
        <strain evidence="5 6">NRRL B-24813</strain>
    </source>
</reference>
<sequence length="440" mass="46006">MASPSVSTPSSITQRCPHRPRTDMLRRVMLLVTTACLLAGGCSSGGTDHATIQVDHTTAPADQAVHLTVGGLESHAKVSVSAQANDRAGKTWRAEATFTADDHGAIDLDSSSPAGGSYQGVDGMGLFWSMNPPDGDPDQQAYAPPVQGDRLIEQVEIQVHRDDKTLARTTLTRQWATSGVTSRKLTPATDKVSGVYRAPPPDHTKHPAVLLFGGSEGGNAVESIAELLASHGYPALSVAYFHAPGLPQELRDIPVEYFATAARWLARQPGVDPAHVIALSASRGTEAALLLSDHFPDLVHGAVLYAPTDVVVGSFPAVGGAAWTLVGEQLPPDSSIPVDQVSGPVLAIAGSDDALWASMGAAPRIAFALDDAHNRYPHRALVFPQAGHGIAGPPYLPHGTKEVHPVSHEAITLGGTRAGNEAALRQGWAAVLALLASLTH</sequence>
<organism evidence="5 6">
    <name type="scientific">Kribbella pittospori</name>
    <dbReference type="NCBI Taxonomy" id="722689"/>
    <lineage>
        <taxon>Bacteria</taxon>
        <taxon>Bacillati</taxon>
        <taxon>Actinomycetota</taxon>
        <taxon>Actinomycetes</taxon>
        <taxon>Propionibacteriales</taxon>
        <taxon>Kribbellaceae</taxon>
        <taxon>Kribbella</taxon>
    </lineage>
</organism>
<feature type="active site" description="Charge relay system" evidence="2">
    <location>
        <position position="388"/>
    </location>
</feature>
<dbReference type="GO" id="GO:0047617">
    <property type="term" value="F:fatty acyl-CoA hydrolase activity"/>
    <property type="evidence" value="ECO:0007669"/>
    <property type="project" value="TreeGrafter"/>
</dbReference>
<name>A0A4R0L670_9ACTN</name>
<dbReference type="PANTHER" id="PTHR10824:SF4">
    <property type="entry name" value="ACYL-COENZYME A THIOESTERASE 1-LIKE"/>
    <property type="match status" value="1"/>
</dbReference>
<dbReference type="InterPro" id="IPR042490">
    <property type="entry name" value="Thio_Ohase/BAAT_N"/>
</dbReference>
<dbReference type="InterPro" id="IPR029058">
    <property type="entry name" value="AB_hydrolase_fold"/>
</dbReference>
<feature type="domain" description="BAAT/Acyl-CoA thioester hydrolase C-terminal" evidence="4">
    <location>
        <begin position="328"/>
        <end position="434"/>
    </location>
</feature>
<dbReference type="Proteomes" id="UP000291144">
    <property type="component" value="Unassembled WGS sequence"/>
</dbReference>